<gene>
    <name evidence="2" type="ORF">EZS28_001672</name>
</gene>
<feature type="region of interest" description="Disordered" evidence="1">
    <location>
        <begin position="448"/>
        <end position="471"/>
    </location>
</feature>
<reference evidence="2 3" key="1">
    <citation type="submission" date="2019-03" db="EMBL/GenBank/DDBJ databases">
        <title>Single cell metagenomics reveals metabolic interactions within the superorganism composed of flagellate Streblomastix strix and complex community of Bacteroidetes bacteria on its surface.</title>
        <authorList>
            <person name="Treitli S.C."/>
            <person name="Kolisko M."/>
            <person name="Husnik F."/>
            <person name="Keeling P."/>
            <person name="Hampl V."/>
        </authorList>
    </citation>
    <scope>NUCLEOTIDE SEQUENCE [LARGE SCALE GENOMIC DNA]</scope>
    <source>
        <strain evidence="2">ST1C</strain>
    </source>
</reference>
<dbReference type="AlphaFoldDB" id="A0A5J4X6K7"/>
<organism evidence="2 3">
    <name type="scientific">Streblomastix strix</name>
    <dbReference type="NCBI Taxonomy" id="222440"/>
    <lineage>
        <taxon>Eukaryota</taxon>
        <taxon>Metamonada</taxon>
        <taxon>Preaxostyla</taxon>
        <taxon>Oxymonadida</taxon>
        <taxon>Streblomastigidae</taxon>
        <taxon>Streblomastix</taxon>
    </lineage>
</organism>
<comment type="caution">
    <text evidence="2">The sequence shown here is derived from an EMBL/GenBank/DDBJ whole genome shotgun (WGS) entry which is preliminary data.</text>
</comment>
<accession>A0A5J4X6K7</accession>
<feature type="region of interest" description="Disordered" evidence="1">
    <location>
        <begin position="250"/>
        <end position="271"/>
    </location>
</feature>
<sequence length="638" mass="73744">MPLQPSVKGNSTSTHTPPNILRLPGFYVIFVFEEVESFMAGASWTEIVRAIERSTVPPVFDHDAFGLFDKLGDNTSQTHDSPQNMLFRGFFAIKSTETILDLKIRVLHEIRNSSKARRWWRRHMGTTIPLYAKPTPLKASFGDSDINKYHSQKYLKGKHWTEANQSKQSLQSIDISTNNLQSLKKIISHMAIADAGKINPNQQFENFSVKMNEIEDMIPRPEEPDLSDLESTSYISSDYDEEINNLSKNRENEEINSNNIQKRGYKKKKKDIDHNYYQDHTEPQRRTVRIQPEDFVCYACRIKPPEGELQGTNIRSASIQQLKPTPKPISPYCKKQSVVGTELFPAFSPYAATYELPPPPEIDPQFNMTQNNNNQIIQNHQHSFPPLRSLASESYTQFRSKQKPNEFSLNVEIGDKYNTLINDPILCKDNEKSISALKNLYKNEKDQPKDINCIDKQMNKKNKKKKKQQESFPNDNRIPLLIFCVPGKIHVFDLHKKQNIETESNKSNKNEDDIDLKGEMCIVMTQGRKLMNQLIIPKEMPFVNVLRLLSIGAYTSHETYLNDNLDIKYLNANQFIAGRVISNNADGKRQLIINRHFFDYGIQKREKDSQLDPKDQIDSKELLNGKLPMELFFRHQFI</sequence>
<dbReference type="Proteomes" id="UP000324800">
    <property type="component" value="Unassembled WGS sequence"/>
</dbReference>
<proteinExistence type="predicted"/>
<evidence type="ECO:0000313" key="2">
    <source>
        <dbReference type="EMBL" id="KAA6402804.1"/>
    </source>
</evidence>
<dbReference type="EMBL" id="SNRW01000182">
    <property type="protein sequence ID" value="KAA6402804.1"/>
    <property type="molecule type" value="Genomic_DNA"/>
</dbReference>
<protein>
    <submittedName>
        <fullName evidence="2">Uncharacterized protein</fullName>
    </submittedName>
</protein>
<evidence type="ECO:0000256" key="1">
    <source>
        <dbReference type="SAM" id="MobiDB-lite"/>
    </source>
</evidence>
<name>A0A5J4X6K7_9EUKA</name>
<evidence type="ECO:0000313" key="3">
    <source>
        <dbReference type="Proteomes" id="UP000324800"/>
    </source>
</evidence>